<comment type="similarity">
    <text evidence="7">Belongs to the binding-protein-dependent transport system permease family.</text>
</comment>
<evidence type="ECO:0000256" key="6">
    <source>
        <dbReference type="ARBA" id="ARBA00023136"/>
    </source>
</evidence>
<dbReference type="SUPFAM" id="SSF161098">
    <property type="entry name" value="MetI-like"/>
    <property type="match status" value="1"/>
</dbReference>
<accession>A0ABT3DNB7</accession>
<keyword evidence="2 7" id="KW-0813">Transport</keyword>
<dbReference type="Proteomes" id="UP001526147">
    <property type="component" value="Unassembled WGS sequence"/>
</dbReference>
<dbReference type="InterPro" id="IPR035906">
    <property type="entry name" value="MetI-like_sf"/>
</dbReference>
<keyword evidence="6 7" id="KW-0472">Membrane</keyword>
<feature type="domain" description="ABC transmembrane type-1" evidence="8">
    <location>
        <begin position="90"/>
        <end position="305"/>
    </location>
</feature>
<keyword evidence="4 7" id="KW-0812">Transmembrane</keyword>
<feature type="transmembrane region" description="Helical" evidence="7">
    <location>
        <begin position="289"/>
        <end position="308"/>
    </location>
</feature>
<evidence type="ECO:0000259" key="8">
    <source>
        <dbReference type="PROSITE" id="PS50928"/>
    </source>
</evidence>
<keyword evidence="3" id="KW-1003">Cell membrane</keyword>
<dbReference type="CDD" id="cd06261">
    <property type="entry name" value="TM_PBP2"/>
    <property type="match status" value="1"/>
</dbReference>
<evidence type="ECO:0000256" key="2">
    <source>
        <dbReference type="ARBA" id="ARBA00022448"/>
    </source>
</evidence>
<protein>
    <submittedName>
        <fullName evidence="9">Sugar ABC transporter permease</fullName>
    </submittedName>
</protein>
<reference evidence="9 10" key="1">
    <citation type="submission" date="2022-10" db="EMBL/GenBank/DDBJ databases">
        <title>Draft genome assembly of moderately radiation resistant bacterium Metabacillus halosaccharovorans.</title>
        <authorList>
            <person name="Pal S."/>
            <person name="Gopinathan A."/>
        </authorList>
    </citation>
    <scope>NUCLEOTIDE SEQUENCE [LARGE SCALE GENOMIC DNA]</scope>
    <source>
        <strain evidence="9 10">VITHBRA001</strain>
    </source>
</reference>
<evidence type="ECO:0000313" key="10">
    <source>
        <dbReference type="Proteomes" id="UP001526147"/>
    </source>
</evidence>
<feature type="transmembrane region" description="Helical" evidence="7">
    <location>
        <begin position="128"/>
        <end position="150"/>
    </location>
</feature>
<dbReference type="RefSeq" id="WP_264144633.1">
    <property type="nucleotide sequence ID" value="NZ_JAOYEY010000051.1"/>
</dbReference>
<comment type="caution">
    <text evidence="9">The sequence shown here is derived from an EMBL/GenBank/DDBJ whole genome shotgun (WGS) entry which is preliminary data.</text>
</comment>
<feature type="transmembrane region" description="Helical" evidence="7">
    <location>
        <begin position="34"/>
        <end position="60"/>
    </location>
</feature>
<name>A0ABT3DNB7_9BACI</name>
<comment type="subcellular location">
    <subcellularLocation>
        <location evidence="1 7">Cell membrane</location>
        <topology evidence="1 7">Multi-pass membrane protein</topology>
    </subcellularLocation>
</comment>
<dbReference type="Pfam" id="PF00528">
    <property type="entry name" value="BPD_transp_1"/>
    <property type="match status" value="1"/>
</dbReference>
<dbReference type="PANTHER" id="PTHR30193">
    <property type="entry name" value="ABC TRANSPORTER PERMEASE PROTEIN"/>
    <property type="match status" value="1"/>
</dbReference>
<keyword evidence="10" id="KW-1185">Reference proteome</keyword>
<evidence type="ECO:0000256" key="4">
    <source>
        <dbReference type="ARBA" id="ARBA00022692"/>
    </source>
</evidence>
<dbReference type="InterPro" id="IPR000515">
    <property type="entry name" value="MetI-like"/>
</dbReference>
<evidence type="ECO:0000256" key="5">
    <source>
        <dbReference type="ARBA" id="ARBA00022989"/>
    </source>
</evidence>
<dbReference type="InterPro" id="IPR051393">
    <property type="entry name" value="ABC_transporter_permease"/>
</dbReference>
<proteinExistence type="inferred from homology"/>
<sequence>MDSNLEVNKKGAINALPKTRRTLKQSTKDHISGYLYISPFFIIFGIFGLFPIIFTAYISFHKWNILGAKEFIGFKNYQLLFTDPLFWKALGNTFSIWIISTLPQLFIALILAFVLNSAFLKGKEFFRLAVFLPNITSVVAVAIIFGAIFGETYGVLNYMLSFLGIEPINWTGSYFGTHVAIAAMVMWRWTGYNTIIYLSALQSIPKELYEAATIDGANKMQQFFYITIPMIRPMVIFTVILSTIGGMQIFAEPLMFAGAGGGALDQGLTMTLYLYEEAFVRSSFGYSSAIAWVLFLIIVLFSLVNLFVTNRIKSAD</sequence>
<evidence type="ECO:0000313" key="9">
    <source>
        <dbReference type="EMBL" id="MCV9888558.1"/>
    </source>
</evidence>
<evidence type="ECO:0000256" key="1">
    <source>
        <dbReference type="ARBA" id="ARBA00004651"/>
    </source>
</evidence>
<dbReference type="PROSITE" id="PS50928">
    <property type="entry name" value="ABC_TM1"/>
    <property type="match status" value="1"/>
</dbReference>
<feature type="transmembrane region" description="Helical" evidence="7">
    <location>
        <begin position="230"/>
        <end position="251"/>
    </location>
</feature>
<feature type="transmembrane region" description="Helical" evidence="7">
    <location>
        <begin position="94"/>
        <end position="116"/>
    </location>
</feature>
<gene>
    <name evidence="9" type="ORF">OIH86_23180</name>
</gene>
<dbReference type="EMBL" id="JAOYEY010000051">
    <property type="protein sequence ID" value="MCV9888558.1"/>
    <property type="molecule type" value="Genomic_DNA"/>
</dbReference>
<organism evidence="9 10">
    <name type="scientific">Metabacillus halosaccharovorans</name>
    <dbReference type="NCBI Taxonomy" id="930124"/>
    <lineage>
        <taxon>Bacteria</taxon>
        <taxon>Bacillati</taxon>
        <taxon>Bacillota</taxon>
        <taxon>Bacilli</taxon>
        <taxon>Bacillales</taxon>
        <taxon>Bacillaceae</taxon>
        <taxon>Metabacillus</taxon>
    </lineage>
</organism>
<feature type="transmembrane region" description="Helical" evidence="7">
    <location>
        <begin position="170"/>
        <end position="189"/>
    </location>
</feature>
<keyword evidence="5 7" id="KW-1133">Transmembrane helix</keyword>
<evidence type="ECO:0000256" key="3">
    <source>
        <dbReference type="ARBA" id="ARBA00022475"/>
    </source>
</evidence>
<evidence type="ECO:0000256" key="7">
    <source>
        <dbReference type="RuleBase" id="RU363032"/>
    </source>
</evidence>
<dbReference type="PANTHER" id="PTHR30193:SF37">
    <property type="entry name" value="INNER MEMBRANE ABC TRANSPORTER PERMEASE PROTEIN YCJO"/>
    <property type="match status" value="1"/>
</dbReference>
<dbReference type="Gene3D" id="1.10.3720.10">
    <property type="entry name" value="MetI-like"/>
    <property type="match status" value="1"/>
</dbReference>